<dbReference type="Gene3D" id="2.40.128.620">
    <property type="match status" value="1"/>
</dbReference>
<dbReference type="GO" id="GO:0043235">
    <property type="term" value="C:receptor complex"/>
    <property type="evidence" value="ECO:0007669"/>
    <property type="project" value="TreeGrafter"/>
</dbReference>
<name>A0A8S4G618_PLUXY</name>
<dbReference type="PROSITE" id="PS01209">
    <property type="entry name" value="LDLRA_1"/>
    <property type="match status" value="1"/>
</dbReference>
<dbReference type="PANTHER" id="PTHR22722">
    <property type="entry name" value="LOW-DENSITY LIPOPROTEIN RECEPTOR-RELATED PROTEIN 2-RELATED"/>
    <property type="match status" value="1"/>
</dbReference>
<keyword evidence="16" id="KW-1185">Reference proteome</keyword>
<dbReference type="InterPro" id="IPR051221">
    <property type="entry name" value="LDLR-related"/>
</dbReference>
<evidence type="ECO:0000256" key="1">
    <source>
        <dbReference type="ARBA" id="ARBA00004401"/>
    </source>
</evidence>
<dbReference type="EMBL" id="CAJHNJ030000109">
    <property type="protein sequence ID" value="CAG9135639.1"/>
    <property type="molecule type" value="Genomic_DNA"/>
</dbReference>
<evidence type="ECO:0000256" key="7">
    <source>
        <dbReference type="ARBA" id="ARBA00023157"/>
    </source>
</evidence>
<evidence type="ECO:0000256" key="8">
    <source>
        <dbReference type="ARBA" id="ARBA00023170"/>
    </source>
</evidence>
<feature type="disulfide bond" evidence="11">
    <location>
        <begin position="682"/>
        <end position="700"/>
    </location>
</feature>
<comment type="caution">
    <text evidence="11">Lacks conserved residue(s) required for the propagation of feature annotation.</text>
</comment>
<evidence type="ECO:0000256" key="4">
    <source>
        <dbReference type="ARBA" id="ARBA00022968"/>
    </source>
</evidence>
<dbReference type="Pfam" id="PF00057">
    <property type="entry name" value="Ldl_recept_a"/>
    <property type="match status" value="2"/>
</dbReference>
<evidence type="ECO:0000256" key="6">
    <source>
        <dbReference type="ARBA" id="ARBA00023136"/>
    </source>
</evidence>
<feature type="domain" description="FZ" evidence="14">
    <location>
        <begin position="522"/>
        <end position="641"/>
    </location>
</feature>
<evidence type="ECO:0000256" key="13">
    <source>
        <dbReference type="SAM" id="Phobius"/>
    </source>
</evidence>
<protein>
    <submittedName>
        <fullName evidence="15">(diamondback moth) hypothetical protein</fullName>
    </submittedName>
</protein>
<evidence type="ECO:0000256" key="2">
    <source>
        <dbReference type="ARBA" id="ARBA00022692"/>
    </source>
</evidence>
<keyword evidence="7 11" id="KW-1015">Disulfide bond</keyword>
<dbReference type="PRINTS" id="PR00261">
    <property type="entry name" value="LDLRECEPTOR"/>
</dbReference>
<dbReference type="PANTHER" id="PTHR22722:SF5">
    <property type="entry name" value="LOW-DENSITY LIPOPROTEIN RECEPTOR-RELATED PROTEIN 1B"/>
    <property type="match status" value="1"/>
</dbReference>
<accession>A0A8S4G618</accession>
<feature type="region of interest" description="Disordered" evidence="12">
    <location>
        <begin position="103"/>
        <end position="169"/>
    </location>
</feature>
<feature type="region of interest" description="Disordered" evidence="12">
    <location>
        <begin position="30"/>
        <end position="51"/>
    </location>
</feature>
<gene>
    <name evidence="15" type="ORF">PLXY2_LOCUS13885</name>
</gene>
<feature type="compositionally biased region" description="Low complexity" evidence="12">
    <location>
        <begin position="715"/>
        <end position="733"/>
    </location>
</feature>
<dbReference type="InterPro" id="IPR036055">
    <property type="entry name" value="LDL_receptor-like_sf"/>
</dbReference>
<dbReference type="PROSITE" id="PS50038">
    <property type="entry name" value="FZ"/>
    <property type="match status" value="1"/>
</dbReference>
<keyword evidence="2 13" id="KW-0812">Transmembrane</keyword>
<keyword evidence="9" id="KW-0325">Glycoprotein</keyword>
<evidence type="ECO:0000256" key="3">
    <source>
        <dbReference type="ARBA" id="ARBA00022737"/>
    </source>
</evidence>
<sequence length="947" mass="105544">MVNGNYILYGDRPSSETAFVEDHVRACTAERRPRRAARGADRGADRLQPSLAASRLQLHNETDSIKFEKKTKEPKLLRYVPTTEVEENYVDYETHDLRNEEYPKRYSFKKKPRNPADGSVHYAHSRSSSSSPAASLPPIAEHAESAPRRAPPSPPRPHAPRFTPADSSKSYEANKLDKYFVNPTRFKQFAAKGSHPDSLYRVAPGAGRGGRLLRLARVLRWPVALVTVCVALAVFVYFLMPDAADFEGETVNGTFWEASIAGAPSARNTVGPRLEKKPATPGRNKPTEIPRTSHGTKTPEVDFYDMDSNSNVDINSLLEKLRSMKTSPNRELPVQPVFPTHITPEVQYGNERADTEKIRTPKQMTEDNTVLPLDSTLKPHITQHPEKPLAIYLNEDVTTSIENLTHDESSLYTRPKITESREEEAEIQTVNYEVTQSNKIKQVATESVPVRRKEHYNQLYSTNVNMNFTSGHSKVFGIGMEDAASLKPTTQSTVYNTKVSPTLPVWRDGDSTTLKYPINVPDAIPQCRSTRLGLCRGVLPYDLAMMSASSPGGVDINSLFPQIEFMVATNCSERISHFFCALLEPECSSPPNRPRLPCQNLCKAVADSCEGAIPRELSSTLDCSRYPAHGCAPMTSPCRPGEAQCGDGTCVLQDWVCDGKPDCPAGDDEAQCVSCERNEFRCGDDTCIQQRWVCDGYADCAAGEDESDDVCSRVSAGAAGEPGEEPAGSAPEPAVHRINAVHEGLRNVESESSKELLMTSDSTNALRRNYTRRPSPSRLSPYTRSYPVKTPHADQSDNSTDAQKQTTKAEKENKRPSSTRLSPYIRNKTKVDESTEEAKVKQPETTTKAKPVIEEQFYSSHSSPCPAASCAVWTAAASPSHSSVTESSTVSTMRRRELFHVKKDVEARFHYVVLRREGFFIVCRWRKFYMKCECLSDKIYTYKWKIR</sequence>
<reference evidence="15" key="1">
    <citation type="submission" date="2020-11" db="EMBL/GenBank/DDBJ databases">
        <authorList>
            <person name="Whiteford S."/>
        </authorList>
    </citation>
    <scope>NUCLEOTIDE SEQUENCE</scope>
</reference>
<dbReference type="InterPro" id="IPR020067">
    <property type="entry name" value="Frizzled_dom"/>
</dbReference>
<feature type="region of interest" description="Disordered" evidence="12">
    <location>
        <begin position="266"/>
        <end position="306"/>
    </location>
</feature>
<feature type="compositionally biased region" description="Polar residues" evidence="12">
    <location>
        <begin position="796"/>
        <end position="806"/>
    </location>
</feature>
<dbReference type="GO" id="GO:0005886">
    <property type="term" value="C:plasma membrane"/>
    <property type="evidence" value="ECO:0007669"/>
    <property type="project" value="UniProtKB-SubCell"/>
</dbReference>
<evidence type="ECO:0000256" key="5">
    <source>
        <dbReference type="ARBA" id="ARBA00022989"/>
    </source>
</evidence>
<feature type="transmembrane region" description="Helical" evidence="13">
    <location>
        <begin position="218"/>
        <end position="240"/>
    </location>
</feature>
<keyword evidence="6 13" id="KW-0472">Membrane</keyword>
<dbReference type="Gene3D" id="1.10.2000.10">
    <property type="entry name" value="Frizzled cysteine-rich domain"/>
    <property type="match status" value="1"/>
</dbReference>
<feature type="disulfide bond" evidence="11">
    <location>
        <begin position="657"/>
        <end position="672"/>
    </location>
</feature>
<evidence type="ECO:0000256" key="10">
    <source>
        <dbReference type="PROSITE-ProRule" id="PRU00090"/>
    </source>
</evidence>
<dbReference type="SUPFAM" id="SSF63501">
    <property type="entry name" value="Frizzled cysteine-rich domain"/>
    <property type="match status" value="1"/>
</dbReference>
<dbReference type="InterPro" id="IPR023415">
    <property type="entry name" value="LDLR_class-A_CS"/>
</dbReference>
<evidence type="ECO:0000313" key="15">
    <source>
        <dbReference type="EMBL" id="CAG9135639.1"/>
    </source>
</evidence>
<dbReference type="AlphaFoldDB" id="A0A8S4G618"/>
<feature type="compositionally biased region" description="Basic and acidic residues" evidence="12">
    <location>
        <begin position="829"/>
        <end position="842"/>
    </location>
</feature>
<organism evidence="15 16">
    <name type="scientific">Plutella xylostella</name>
    <name type="common">Diamondback moth</name>
    <name type="synonym">Plutella maculipennis</name>
    <dbReference type="NCBI Taxonomy" id="51655"/>
    <lineage>
        <taxon>Eukaryota</taxon>
        <taxon>Metazoa</taxon>
        <taxon>Ecdysozoa</taxon>
        <taxon>Arthropoda</taxon>
        <taxon>Hexapoda</taxon>
        <taxon>Insecta</taxon>
        <taxon>Pterygota</taxon>
        <taxon>Neoptera</taxon>
        <taxon>Endopterygota</taxon>
        <taxon>Lepidoptera</taxon>
        <taxon>Glossata</taxon>
        <taxon>Ditrysia</taxon>
        <taxon>Yponomeutoidea</taxon>
        <taxon>Plutellidae</taxon>
        <taxon>Plutella</taxon>
    </lineage>
</organism>
<feature type="disulfide bond" evidence="11">
    <location>
        <begin position="645"/>
        <end position="663"/>
    </location>
</feature>
<feature type="disulfide bond" evidence="10">
    <location>
        <begin position="571"/>
        <end position="609"/>
    </location>
</feature>
<dbReference type="Pfam" id="PF01392">
    <property type="entry name" value="Fz"/>
    <property type="match status" value="1"/>
</dbReference>
<evidence type="ECO:0000256" key="9">
    <source>
        <dbReference type="ARBA" id="ARBA00023180"/>
    </source>
</evidence>
<dbReference type="InterPro" id="IPR036790">
    <property type="entry name" value="Frizzled_dom_sf"/>
</dbReference>
<keyword evidence="5 13" id="KW-1133">Transmembrane helix</keyword>
<dbReference type="SMART" id="SM00063">
    <property type="entry name" value="FRI"/>
    <property type="match status" value="1"/>
</dbReference>
<dbReference type="GO" id="GO:0005041">
    <property type="term" value="F:low-density lipoprotein particle receptor activity"/>
    <property type="evidence" value="ECO:0007669"/>
    <property type="project" value="TreeGrafter"/>
</dbReference>
<feature type="compositionally biased region" description="Low complexity" evidence="12">
    <location>
        <begin position="125"/>
        <end position="140"/>
    </location>
</feature>
<dbReference type="CDD" id="cd00112">
    <property type="entry name" value="LDLa"/>
    <property type="match status" value="2"/>
</dbReference>
<evidence type="ECO:0000259" key="14">
    <source>
        <dbReference type="PROSITE" id="PS50038"/>
    </source>
</evidence>
<evidence type="ECO:0000256" key="12">
    <source>
        <dbReference type="SAM" id="MobiDB-lite"/>
    </source>
</evidence>
<dbReference type="CDD" id="cd07066">
    <property type="entry name" value="CRD_FZ"/>
    <property type="match status" value="1"/>
</dbReference>
<comment type="subcellular location">
    <subcellularLocation>
        <location evidence="1">Cell membrane</location>
        <topology evidence="1">Single-pass type II membrane protein</topology>
    </subcellularLocation>
</comment>
<feature type="compositionally biased region" description="Polar residues" evidence="12">
    <location>
        <begin position="759"/>
        <end position="783"/>
    </location>
</feature>
<dbReference type="SMART" id="SM00192">
    <property type="entry name" value="LDLa"/>
    <property type="match status" value="2"/>
</dbReference>
<feature type="disulfide bond" evidence="11">
    <location>
        <begin position="638"/>
        <end position="650"/>
    </location>
</feature>
<dbReference type="Proteomes" id="UP000653454">
    <property type="component" value="Unassembled WGS sequence"/>
</dbReference>
<feature type="region of interest" description="Disordered" evidence="12">
    <location>
        <begin position="746"/>
        <end position="846"/>
    </location>
</feature>
<keyword evidence="3" id="KW-0677">Repeat</keyword>
<proteinExistence type="predicted"/>
<comment type="caution">
    <text evidence="15">The sequence shown here is derived from an EMBL/GenBank/DDBJ whole genome shotgun (WGS) entry which is preliminary data.</text>
</comment>
<dbReference type="SUPFAM" id="SSF57424">
    <property type="entry name" value="LDL receptor-like module"/>
    <property type="match status" value="2"/>
</dbReference>
<dbReference type="InterPro" id="IPR002172">
    <property type="entry name" value="LDrepeatLR_classA_rpt"/>
</dbReference>
<feature type="disulfide bond" evidence="11">
    <location>
        <begin position="675"/>
        <end position="687"/>
    </location>
</feature>
<keyword evidence="4" id="KW-0735">Signal-anchor</keyword>
<dbReference type="PROSITE" id="PS50068">
    <property type="entry name" value="LDLRA_2"/>
    <property type="match status" value="2"/>
</dbReference>
<feature type="region of interest" description="Disordered" evidence="12">
    <location>
        <begin position="712"/>
        <end position="733"/>
    </location>
</feature>
<dbReference type="Gene3D" id="4.10.400.10">
    <property type="entry name" value="Low-density Lipoprotein Receptor"/>
    <property type="match status" value="1"/>
</dbReference>
<evidence type="ECO:0000256" key="11">
    <source>
        <dbReference type="PROSITE-ProRule" id="PRU00124"/>
    </source>
</evidence>
<evidence type="ECO:0000313" key="16">
    <source>
        <dbReference type="Proteomes" id="UP000653454"/>
    </source>
</evidence>
<keyword evidence="8" id="KW-0675">Receptor</keyword>